<evidence type="ECO:0000313" key="13">
    <source>
        <dbReference type="Proteomes" id="UP000177263"/>
    </source>
</evidence>
<dbReference type="STRING" id="1802500.A2801_03410"/>
<dbReference type="EMBL" id="MGGM01000011">
    <property type="protein sequence ID" value="OGM29642.1"/>
    <property type="molecule type" value="Genomic_DNA"/>
</dbReference>
<dbReference type="GO" id="GO:0070063">
    <property type="term" value="F:RNA polymerase binding"/>
    <property type="evidence" value="ECO:0007669"/>
    <property type="project" value="InterPro"/>
</dbReference>
<evidence type="ECO:0000313" key="12">
    <source>
        <dbReference type="EMBL" id="OGM29642.1"/>
    </source>
</evidence>
<evidence type="ECO:0000256" key="2">
    <source>
        <dbReference type="ARBA" id="ARBA00013729"/>
    </source>
</evidence>
<dbReference type="GO" id="GO:0006354">
    <property type="term" value="P:DNA-templated transcription elongation"/>
    <property type="evidence" value="ECO:0007669"/>
    <property type="project" value="TreeGrafter"/>
</dbReference>
<dbReference type="Pfam" id="PF01272">
    <property type="entry name" value="GreA_GreB"/>
    <property type="match status" value="1"/>
</dbReference>
<keyword evidence="12" id="KW-0251">Elongation factor</keyword>
<evidence type="ECO:0000256" key="1">
    <source>
        <dbReference type="ARBA" id="ARBA00008213"/>
    </source>
</evidence>
<dbReference type="Pfam" id="PF03449">
    <property type="entry name" value="GreA_GreB_N"/>
    <property type="match status" value="1"/>
</dbReference>
<evidence type="ECO:0000256" key="9">
    <source>
        <dbReference type="RuleBase" id="RU000556"/>
    </source>
</evidence>
<dbReference type="FunFam" id="1.10.287.180:FF:000001">
    <property type="entry name" value="Transcription elongation factor GreA"/>
    <property type="match status" value="1"/>
</dbReference>
<comment type="function">
    <text evidence="6 8 9">Necessary for efficient RNA polymerase transcription elongation past template-encoded arresting sites. The arresting sites in DNA have the property of trapping a certain fraction of elongating RNA polymerases that pass through, resulting in locked ternary complexes. Cleavage of the nascent transcript by cleavage factors such as GreA or GreB allows the resumption of elongation from the new 3'terminus. GreA releases sequences of 2 to 3 nucleotides.</text>
</comment>
<dbReference type="PANTHER" id="PTHR30437">
    <property type="entry name" value="TRANSCRIPTION ELONGATION FACTOR GREA"/>
    <property type="match status" value="1"/>
</dbReference>
<dbReference type="NCBIfam" id="TIGR01462">
    <property type="entry name" value="greA"/>
    <property type="match status" value="1"/>
</dbReference>
<organism evidence="12 13">
    <name type="scientific">Candidatus Woesebacteria bacterium RIFCSPHIGHO2_01_FULL_41_10</name>
    <dbReference type="NCBI Taxonomy" id="1802500"/>
    <lineage>
        <taxon>Bacteria</taxon>
        <taxon>Candidatus Woeseibacteriota</taxon>
    </lineage>
</organism>
<proteinExistence type="inferred from homology"/>
<keyword evidence="3 8" id="KW-0805">Transcription regulation</keyword>
<comment type="caution">
    <text evidence="12">The sequence shown here is derived from an EMBL/GenBank/DDBJ whole genome shotgun (WGS) entry which is preliminary data.</text>
</comment>
<keyword evidence="5 8" id="KW-0804">Transcription</keyword>
<dbReference type="InterPro" id="IPR001437">
    <property type="entry name" value="Tscrpt_elong_fac_GreA/B_C"/>
</dbReference>
<keyword evidence="4 8" id="KW-0238">DNA-binding</keyword>
<sequence>MNNLVKKVQVTQSGFEALQKELADLVDQKRPQVVSRLERARQEGDLKENSDYLSAKEELEFLDGRIDELKEVIDNAVIVNGSNAKKGEVGVGTRVTLKSNGTEHVYEIVGEWEADPMQKRISHESPLGKALVGKRVGEEAEVEAPAGKIVYQILKVD</sequence>
<dbReference type="Proteomes" id="UP000177263">
    <property type="component" value="Unassembled WGS sequence"/>
</dbReference>
<evidence type="ECO:0000256" key="6">
    <source>
        <dbReference type="ARBA" id="ARBA00024916"/>
    </source>
</evidence>
<dbReference type="NCBIfam" id="NF001263">
    <property type="entry name" value="PRK00226.1-4"/>
    <property type="match status" value="1"/>
</dbReference>
<feature type="domain" description="Transcription elongation factor GreA/GreB C-terminal" evidence="10">
    <location>
        <begin position="85"/>
        <end position="156"/>
    </location>
</feature>
<dbReference type="SUPFAM" id="SSF46557">
    <property type="entry name" value="GreA transcript cleavage protein, N-terminal domain"/>
    <property type="match status" value="1"/>
</dbReference>
<evidence type="ECO:0000259" key="10">
    <source>
        <dbReference type="Pfam" id="PF01272"/>
    </source>
</evidence>
<evidence type="ECO:0000256" key="7">
    <source>
        <dbReference type="ARBA" id="ARBA00030776"/>
    </source>
</evidence>
<evidence type="ECO:0000256" key="4">
    <source>
        <dbReference type="ARBA" id="ARBA00023125"/>
    </source>
</evidence>
<dbReference type="HAMAP" id="MF_00105">
    <property type="entry name" value="GreA_GreB"/>
    <property type="match status" value="1"/>
</dbReference>
<dbReference type="FunFam" id="3.10.50.30:FF:000001">
    <property type="entry name" value="Transcription elongation factor GreA"/>
    <property type="match status" value="1"/>
</dbReference>
<name>A0A1F7YQR2_9BACT</name>
<dbReference type="InterPro" id="IPR006359">
    <property type="entry name" value="Tscrpt_elong_fac_GreA"/>
</dbReference>
<dbReference type="PIRSF" id="PIRSF006092">
    <property type="entry name" value="GreA_GreB"/>
    <property type="match status" value="1"/>
</dbReference>
<gene>
    <name evidence="8" type="primary">greA</name>
    <name evidence="12" type="ORF">A2801_03410</name>
</gene>
<dbReference type="PROSITE" id="PS00830">
    <property type="entry name" value="GREAB_2"/>
    <property type="match status" value="1"/>
</dbReference>
<evidence type="ECO:0000259" key="11">
    <source>
        <dbReference type="Pfam" id="PF03449"/>
    </source>
</evidence>
<dbReference type="InterPro" id="IPR036805">
    <property type="entry name" value="Tscrpt_elong_fac_GreA/B_N_sf"/>
</dbReference>
<dbReference type="GO" id="GO:0003746">
    <property type="term" value="F:translation elongation factor activity"/>
    <property type="evidence" value="ECO:0007669"/>
    <property type="project" value="UniProtKB-KW"/>
</dbReference>
<dbReference type="AlphaFoldDB" id="A0A1F7YQR2"/>
<dbReference type="InterPro" id="IPR022691">
    <property type="entry name" value="Tscrpt_elong_fac_GreA/B_N"/>
</dbReference>
<dbReference type="InterPro" id="IPR023459">
    <property type="entry name" value="Tscrpt_elong_fac_GreA/B_fam"/>
</dbReference>
<comment type="similarity">
    <text evidence="1 8 9">Belongs to the GreA/GreB family.</text>
</comment>
<keyword evidence="12" id="KW-0648">Protein biosynthesis</keyword>
<accession>A0A1F7YQR2</accession>
<dbReference type="GO" id="GO:0003677">
    <property type="term" value="F:DNA binding"/>
    <property type="evidence" value="ECO:0007669"/>
    <property type="project" value="UniProtKB-UniRule"/>
</dbReference>
<feature type="domain" description="Transcription elongation factor GreA/GreB N-terminal" evidence="11">
    <location>
        <begin position="9"/>
        <end position="78"/>
    </location>
</feature>
<dbReference type="InterPro" id="IPR036953">
    <property type="entry name" value="GreA/GreB_C_sf"/>
</dbReference>
<evidence type="ECO:0000256" key="3">
    <source>
        <dbReference type="ARBA" id="ARBA00023015"/>
    </source>
</evidence>
<dbReference type="GO" id="GO:0032784">
    <property type="term" value="P:regulation of DNA-templated transcription elongation"/>
    <property type="evidence" value="ECO:0007669"/>
    <property type="project" value="UniProtKB-UniRule"/>
</dbReference>
<dbReference type="InterPro" id="IPR028624">
    <property type="entry name" value="Tscrpt_elong_fac_GreA/B"/>
</dbReference>
<dbReference type="Gene3D" id="1.10.287.180">
    <property type="entry name" value="Transcription elongation factor, GreA/GreB, N-terminal domain"/>
    <property type="match status" value="1"/>
</dbReference>
<dbReference type="SUPFAM" id="SSF54534">
    <property type="entry name" value="FKBP-like"/>
    <property type="match status" value="1"/>
</dbReference>
<protein>
    <recommendedName>
        <fullName evidence="2 8">Transcription elongation factor GreA</fullName>
    </recommendedName>
    <alternativeName>
        <fullName evidence="7 8">Transcript cleavage factor GreA</fullName>
    </alternativeName>
</protein>
<dbReference type="PROSITE" id="PS00829">
    <property type="entry name" value="GREAB_1"/>
    <property type="match status" value="1"/>
</dbReference>
<dbReference type="Gene3D" id="3.10.50.30">
    <property type="entry name" value="Transcription elongation factor, GreA/GreB, C-terminal domain"/>
    <property type="match status" value="1"/>
</dbReference>
<reference evidence="12 13" key="1">
    <citation type="journal article" date="2016" name="Nat. Commun.">
        <title>Thousands of microbial genomes shed light on interconnected biogeochemical processes in an aquifer system.</title>
        <authorList>
            <person name="Anantharaman K."/>
            <person name="Brown C.T."/>
            <person name="Hug L.A."/>
            <person name="Sharon I."/>
            <person name="Castelle C.J."/>
            <person name="Probst A.J."/>
            <person name="Thomas B.C."/>
            <person name="Singh A."/>
            <person name="Wilkins M.J."/>
            <person name="Karaoz U."/>
            <person name="Brodie E.L."/>
            <person name="Williams K.H."/>
            <person name="Hubbard S.S."/>
            <person name="Banfield J.F."/>
        </authorList>
    </citation>
    <scope>NUCLEOTIDE SEQUENCE [LARGE SCALE GENOMIC DNA]</scope>
</reference>
<dbReference type="InterPro" id="IPR018151">
    <property type="entry name" value="TF_GreA/GreB_CS"/>
</dbReference>
<dbReference type="PANTHER" id="PTHR30437:SF4">
    <property type="entry name" value="TRANSCRIPTION ELONGATION FACTOR GREA"/>
    <property type="match status" value="1"/>
</dbReference>
<evidence type="ECO:0000256" key="5">
    <source>
        <dbReference type="ARBA" id="ARBA00023163"/>
    </source>
</evidence>
<evidence type="ECO:0000256" key="8">
    <source>
        <dbReference type="HAMAP-Rule" id="MF_00105"/>
    </source>
</evidence>